<comment type="caution">
    <text evidence="3">The sequence shown here is derived from an EMBL/GenBank/DDBJ whole genome shotgun (WGS) entry which is preliminary data.</text>
</comment>
<dbReference type="InterPro" id="IPR036259">
    <property type="entry name" value="MFS_trans_sf"/>
</dbReference>
<dbReference type="EMBL" id="BAAAPY010000001">
    <property type="protein sequence ID" value="GAA2069093.1"/>
    <property type="molecule type" value="Genomic_DNA"/>
</dbReference>
<evidence type="ECO:0000256" key="2">
    <source>
        <dbReference type="SAM" id="Phobius"/>
    </source>
</evidence>
<name>A0ABN2VPZ0_9ACTN</name>
<keyword evidence="4" id="KW-1185">Reference proteome</keyword>
<organism evidence="3 4">
    <name type="scientific">Aeromicrobium halocynthiae</name>
    <dbReference type="NCBI Taxonomy" id="560557"/>
    <lineage>
        <taxon>Bacteria</taxon>
        <taxon>Bacillati</taxon>
        <taxon>Actinomycetota</taxon>
        <taxon>Actinomycetes</taxon>
        <taxon>Propionibacteriales</taxon>
        <taxon>Nocardioidaceae</taxon>
        <taxon>Aeromicrobium</taxon>
    </lineage>
</organism>
<feature type="region of interest" description="Disordered" evidence="1">
    <location>
        <begin position="83"/>
        <end position="125"/>
    </location>
</feature>
<evidence type="ECO:0000313" key="3">
    <source>
        <dbReference type="EMBL" id="GAA2069093.1"/>
    </source>
</evidence>
<protein>
    <recommendedName>
        <fullName evidence="5">MFS transporter</fullName>
    </recommendedName>
</protein>
<keyword evidence="2" id="KW-0472">Membrane</keyword>
<evidence type="ECO:0000256" key="1">
    <source>
        <dbReference type="SAM" id="MobiDB-lite"/>
    </source>
</evidence>
<dbReference type="Gene3D" id="1.20.1250.20">
    <property type="entry name" value="MFS general substrate transporter like domains"/>
    <property type="match status" value="1"/>
</dbReference>
<dbReference type="SUPFAM" id="SSF103473">
    <property type="entry name" value="MFS general substrate transporter"/>
    <property type="match status" value="1"/>
</dbReference>
<evidence type="ECO:0008006" key="5">
    <source>
        <dbReference type="Google" id="ProtNLM"/>
    </source>
</evidence>
<accession>A0ABN2VPZ0</accession>
<gene>
    <name evidence="3" type="ORF">GCM10009821_01580</name>
</gene>
<sequence length="125" mass="13306">MLAAYGVGSAVASLVTGALPMPRRYLTIMNAMWGLACLPLLVVAVTSSVPAIAVAMFAVGVLMSAPMVPWGTLLQRRVPPELLGRASSGRPWGSGASSWWLRSSRSSWLPSRSSRACRPTRRPTP</sequence>
<feature type="transmembrane region" description="Helical" evidence="2">
    <location>
        <begin position="33"/>
        <end position="62"/>
    </location>
</feature>
<reference evidence="3 4" key="1">
    <citation type="journal article" date="2019" name="Int. J. Syst. Evol. Microbiol.">
        <title>The Global Catalogue of Microorganisms (GCM) 10K type strain sequencing project: providing services to taxonomists for standard genome sequencing and annotation.</title>
        <authorList>
            <consortium name="The Broad Institute Genomics Platform"/>
            <consortium name="The Broad Institute Genome Sequencing Center for Infectious Disease"/>
            <person name="Wu L."/>
            <person name="Ma J."/>
        </authorList>
    </citation>
    <scope>NUCLEOTIDE SEQUENCE [LARGE SCALE GENOMIC DNA]</scope>
    <source>
        <strain evidence="3 4">JCM 15749</strain>
    </source>
</reference>
<keyword evidence="2" id="KW-0812">Transmembrane</keyword>
<dbReference type="Proteomes" id="UP001501480">
    <property type="component" value="Unassembled WGS sequence"/>
</dbReference>
<evidence type="ECO:0000313" key="4">
    <source>
        <dbReference type="Proteomes" id="UP001501480"/>
    </source>
</evidence>
<keyword evidence="2" id="KW-1133">Transmembrane helix</keyword>
<proteinExistence type="predicted"/>
<feature type="compositionally biased region" description="Low complexity" evidence="1">
    <location>
        <begin position="93"/>
        <end position="116"/>
    </location>
</feature>